<evidence type="ECO:0000313" key="2">
    <source>
        <dbReference type="EMBL" id="CAE1174083.1"/>
    </source>
</evidence>
<dbReference type="PANTHER" id="PTHR33244:SF3">
    <property type="entry name" value="PEPTIDASE A2 DOMAIN-CONTAINING PROTEIN"/>
    <property type="match status" value="1"/>
</dbReference>
<organism evidence="2 3">
    <name type="scientific">Acanthosepion pharaonis</name>
    <name type="common">Pharaoh cuttlefish</name>
    <name type="synonym">Sepia pharaonis</name>
    <dbReference type="NCBI Taxonomy" id="158019"/>
    <lineage>
        <taxon>Eukaryota</taxon>
        <taxon>Metazoa</taxon>
        <taxon>Spiralia</taxon>
        <taxon>Lophotrochozoa</taxon>
        <taxon>Mollusca</taxon>
        <taxon>Cephalopoda</taxon>
        <taxon>Coleoidea</taxon>
        <taxon>Decapodiformes</taxon>
        <taxon>Sepiida</taxon>
        <taxon>Sepiina</taxon>
        <taxon>Sepiidae</taxon>
        <taxon>Acanthosepion</taxon>
    </lineage>
</organism>
<name>A0A812BB21_ACAPH</name>
<sequence length="294" mass="33535">MDNTGPSGTIDTDSFQRAMLLYRNTPDRDTKLSPVMCIFGRPIRDFIPIIPGNYRPHETWHSTWKARDEALRNRHMRCAERLSEHTKRLPPLVVGDYVRIQNQVGPYARKWDKTGIVIEVRQFDQYVITVDGSRRVTLWNRKFLRKYVPVQLPPSKLTIDNDIRIRNAAPTLTPTIVSNDVTTTSPQLTEPKNPIASDPPAQPVISPKVSQTPRNAPTVLETAPPDREKPTFDRDLSFYTTVPPSRASMSNLSSLETTPSSPRMLNTPRRSGRAKHAPKWFKDYIMTVQTSSDF</sequence>
<keyword evidence="3" id="KW-1185">Reference proteome</keyword>
<comment type="caution">
    <text evidence="2">The sequence shown here is derived from an EMBL/GenBank/DDBJ whole genome shotgun (WGS) entry which is preliminary data.</text>
</comment>
<evidence type="ECO:0000256" key="1">
    <source>
        <dbReference type="SAM" id="MobiDB-lite"/>
    </source>
</evidence>
<feature type="region of interest" description="Disordered" evidence="1">
    <location>
        <begin position="176"/>
        <end position="274"/>
    </location>
</feature>
<reference evidence="2" key="1">
    <citation type="submission" date="2021-01" db="EMBL/GenBank/DDBJ databases">
        <authorList>
            <person name="Li R."/>
            <person name="Bekaert M."/>
        </authorList>
    </citation>
    <scope>NUCLEOTIDE SEQUENCE</scope>
    <source>
        <strain evidence="2">Farmed</strain>
    </source>
</reference>
<protein>
    <submittedName>
        <fullName evidence="2">Uncharacterized protein</fullName>
    </submittedName>
</protein>
<dbReference type="Proteomes" id="UP000597762">
    <property type="component" value="Unassembled WGS sequence"/>
</dbReference>
<proteinExistence type="predicted"/>
<feature type="compositionally biased region" description="Basic and acidic residues" evidence="1">
    <location>
        <begin position="224"/>
        <end position="236"/>
    </location>
</feature>
<accession>A0A812BB21</accession>
<feature type="compositionally biased region" description="Polar residues" evidence="1">
    <location>
        <begin position="176"/>
        <end position="190"/>
    </location>
</feature>
<dbReference type="EMBL" id="CAHIKZ030000433">
    <property type="protein sequence ID" value="CAE1174083.1"/>
    <property type="molecule type" value="Genomic_DNA"/>
</dbReference>
<evidence type="ECO:0000313" key="3">
    <source>
        <dbReference type="Proteomes" id="UP000597762"/>
    </source>
</evidence>
<dbReference type="OrthoDB" id="6122020at2759"/>
<dbReference type="AlphaFoldDB" id="A0A812BB21"/>
<feature type="compositionally biased region" description="Polar residues" evidence="1">
    <location>
        <begin position="238"/>
        <end position="264"/>
    </location>
</feature>
<dbReference type="PANTHER" id="PTHR33244">
    <property type="entry name" value="INTEGRASE CATALYTIC DOMAIN-CONTAINING PROTEIN-RELATED"/>
    <property type="match status" value="1"/>
</dbReference>
<gene>
    <name evidence="2" type="ORF">SPHA_12939</name>
</gene>